<organism evidence="2 3">
    <name type="scientific">Acorus calamus</name>
    <name type="common">Sweet flag</name>
    <dbReference type="NCBI Taxonomy" id="4465"/>
    <lineage>
        <taxon>Eukaryota</taxon>
        <taxon>Viridiplantae</taxon>
        <taxon>Streptophyta</taxon>
        <taxon>Embryophyta</taxon>
        <taxon>Tracheophyta</taxon>
        <taxon>Spermatophyta</taxon>
        <taxon>Magnoliopsida</taxon>
        <taxon>Liliopsida</taxon>
        <taxon>Acoraceae</taxon>
        <taxon>Acorus</taxon>
    </lineage>
</organism>
<accession>A0AAV9C625</accession>
<proteinExistence type="predicted"/>
<feature type="region of interest" description="Disordered" evidence="1">
    <location>
        <begin position="93"/>
        <end position="131"/>
    </location>
</feature>
<reference evidence="2" key="2">
    <citation type="submission" date="2023-06" db="EMBL/GenBank/DDBJ databases">
        <authorList>
            <person name="Ma L."/>
            <person name="Liu K.-W."/>
            <person name="Li Z."/>
            <person name="Hsiao Y.-Y."/>
            <person name="Qi Y."/>
            <person name="Fu T."/>
            <person name="Tang G."/>
            <person name="Zhang D."/>
            <person name="Sun W.-H."/>
            <person name="Liu D.-K."/>
            <person name="Li Y."/>
            <person name="Chen G.-Z."/>
            <person name="Liu X.-D."/>
            <person name="Liao X.-Y."/>
            <person name="Jiang Y.-T."/>
            <person name="Yu X."/>
            <person name="Hao Y."/>
            <person name="Huang J."/>
            <person name="Zhao X.-W."/>
            <person name="Ke S."/>
            <person name="Chen Y.-Y."/>
            <person name="Wu W.-L."/>
            <person name="Hsu J.-L."/>
            <person name="Lin Y.-F."/>
            <person name="Huang M.-D."/>
            <person name="Li C.-Y."/>
            <person name="Huang L."/>
            <person name="Wang Z.-W."/>
            <person name="Zhao X."/>
            <person name="Zhong W.-Y."/>
            <person name="Peng D.-H."/>
            <person name="Ahmad S."/>
            <person name="Lan S."/>
            <person name="Zhang J.-S."/>
            <person name="Tsai W.-C."/>
            <person name="Van De Peer Y."/>
            <person name="Liu Z.-J."/>
        </authorList>
    </citation>
    <scope>NUCLEOTIDE SEQUENCE</scope>
    <source>
        <strain evidence="2">CP</strain>
        <tissue evidence="2">Leaves</tissue>
    </source>
</reference>
<reference evidence="2" key="1">
    <citation type="journal article" date="2023" name="Nat. Commun.">
        <title>Diploid and tetraploid genomes of Acorus and the evolution of monocots.</title>
        <authorList>
            <person name="Ma L."/>
            <person name="Liu K.W."/>
            <person name="Li Z."/>
            <person name="Hsiao Y.Y."/>
            <person name="Qi Y."/>
            <person name="Fu T."/>
            <person name="Tang G.D."/>
            <person name="Zhang D."/>
            <person name="Sun W.H."/>
            <person name="Liu D.K."/>
            <person name="Li Y."/>
            <person name="Chen G.Z."/>
            <person name="Liu X.D."/>
            <person name="Liao X.Y."/>
            <person name="Jiang Y.T."/>
            <person name="Yu X."/>
            <person name="Hao Y."/>
            <person name="Huang J."/>
            <person name="Zhao X.W."/>
            <person name="Ke S."/>
            <person name="Chen Y.Y."/>
            <person name="Wu W.L."/>
            <person name="Hsu J.L."/>
            <person name="Lin Y.F."/>
            <person name="Huang M.D."/>
            <person name="Li C.Y."/>
            <person name="Huang L."/>
            <person name="Wang Z.W."/>
            <person name="Zhao X."/>
            <person name="Zhong W.Y."/>
            <person name="Peng D.H."/>
            <person name="Ahmad S."/>
            <person name="Lan S."/>
            <person name="Zhang J.S."/>
            <person name="Tsai W.C."/>
            <person name="Van de Peer Y."/>
            <person name="Liu Z.J."/>
        </authorList>
    </citation>
    <scope>NUCLEOTIDE SEQUENCE</scope>
    <source>
        <strain evidence="2">CP</strain>
    </source>
</reference>
<evidence type="ECO:0000313" key="2">
    <source>
        <dbReference type="EMBL" id="KAK1283837.1"/>
    </source>
</evidence>
<protein>
    <submittedName>
        <fullName evidence="2">Uncharacterized protein</fullName>
    </submittedName>
</protein>
<name>A0AAV9C625_ACOCL</name>
<feature type="compositionally biased region" description="Basic and acidic residues" evidence="1">
    <location>
        <begin position="122"/>
        <end position="131"/>
    </location>
</feature>
<dbReference type="AlphaFoldDB" id="A0AAV9C625"/>
<keyword evidence="3" id="KW-1185">Reference proteome</keyword>
<dbReference type="EMBL" id="JAUJYO010000021">
    <property type="protein sequence ID" value="KAK1283837.1"/>
    <property type="molecule type" value="Genomic_DNA"/>
</dbReference>
<feature type="compositionally biased region" description="Polar residues" evidence="1">
    <location>
        <begin position="100"/>
        <end position="115"/>
    </location>
</feature>
<dbReference type="Proteomes" id="UP001180020">
    <property type="component" value="Unassembled WGS sequence"/>
</dbReference>
<sequence>MLAVSLLQRFTKIFELQIEEEQRKKNLQIGIDDEIQRLKVADEASSSDSHMVDEIEPLKHHSVIERVLATTRDETNRPLIQLQHIPVIAQNWTDEEELQRNQNDGAPAASDQTVRNAEPTEEEKKHPRNKE</sequence>
<gene>
    <name evidence="2" type="ORF">QJS10_CPB21g00767</name>
</gene>
<comment type="caution">
    <text evidence="2">The sequence shown here is derived from an EMBL/GenBank/DDBJ whole genome shotgun (WGS) entry which is preliminary data.</text>
</comment>
<evidence type="ECO:0000313" key="3">
    <source>
        <dbReference type="Proteomes" id="UP001180020"/>
    </source>
</evidence>
<evidence type="ECO:0000256" key="1">
    <source>
        <dbReference type="SAM" id="MobiDB-lite"/>
    </source>
</evidence>